<feature type="non-terminal residue" evidence="1">
    <location>
        <position position="51"/>
    </location>
</feature>
<sequence length="51" mass="5941">MFKFNLTLLTIITFSYGITHPPRTTLQWNPNIFGNLKTVKKVSPHKNKIKL</sequence>
<dbReference type="EMBL" id="UINC01054927">
    <property type="protein sequence ID" value="SVB73226.1"/>
    <property type="molecule type" value="Genomic_DNA"/>
</dbReference>
<accession>A0A382GDB1</accession>
<proteinExistence type="predicted"/>
<evidence type="ECO:0000313" key="1">
    <source>
        <dbReference type="EMBL" id="SVB73226.1"/>
    </source>
</evidence>
<name>A0A382GDB1_9ZZZZ</name>
<gene>
    <name evidence="1" type="ORF">METZ01_LOCUS226080</name>
</gene>
<organism evidence="1">
    <name type="scientific">marine metagenome</name>
    <dbReference type="NCBI Taxonomy" id="408172"/>
    <lineage>
        <taxon>unclassified sequences</taxon>
        <taxon>metagenomes</taxon>
        <taxon>ecological metagenomes</taxon>
    </lineage>
</organism>
<dbReference type="AlphaFoldDB" id="A0A382GDB1"/>
<reference evidence="1" key="1">
    <citation type="submission" date="2018-05" db="EMBL/GenBank/DDBJ databases">
        <authorList>
            <person name="Lanie J.A."/>
            <person name="Ng W.-L."/>
            <person name="Kazmierczak K.M."/>
            <person name="Andrzejewski T.M."/>
            <person name="Davidsen T.M."/>
            <person name="Wayne K.J."/>
            <person name="Tettelin H."/>
            <person name="Glass J.I."/>
            <person name="Rusch D."/>
            <person name="Podicherti R."/>
            <person name="Tsui H.-C.T."/>
            <person name="Winkler M.E."/>
        </authorList>
    </citation>
    <scope>NUCLEOTIDE SEQUENCE</scope>
</reference>
<protein>
    <submittedName>
        <fullName evidence="1">Uncharacterized protein</fullName>
    </submittedName>
</protein>